<feature type="domain" description="SprT-like" evidence="1">
    <location>
        <begin position="86"/>
        <end position="230"/>
    </location>
</feature>
<dbReference type="GO" id="GO:0003697">
    <property type="term" value="F:single-stranded DNA binding"/>
    <property type="evidence" value="ECO:0007669"/>
    <property type="project" value="InterPro"/>
</dbReference>
<dbReference type="GO" id="GO:0005634">
    <property type="term" value="C:nucleus"/>
    <property type="evidence" value="ECO:0007669"/>
    <property type="project" value="TreeGrafter"/>
</dbReference>
<dbReference type="InterPro" id="IPR006640">
    <property type="entry name" value="SprT-like_domain"/>
</dbReference>
<dbReference type="AlphaFoldDB" id="A0A7M7JYH3"/>
<evidence type="ECO:0000259" key="1">
    <source>
        <dbReference type="SMART" id="SM00731"/>
    </source>
</evidence>
<dbReference type="KEGG" id="vde:111249426"/>
<accession>A0A7M7JYH3</accession>
<dbReference type="EnsemblMetazoa" id="XM_022803287">
    <property type="protein sequence ID" value="XP_022659022"/>
    <property type="gene ID" value="LOC111249426"/>
</dbReference>
<organism evidence="2 3">
    <name type="scientific">Varroa destructor</name>
    <name type="common">Honeybee mite</name>
    <dbReference type="NCBI Taxonomy" id="109461"/>
    <lineage>
        <taxon>Eukaryota</taxon>
        <taxon>Metazoa</taxon>
        <taxon>Ecdysozoa</taxon>
        <taxon>Arthropoda</taxon>
        <taxon>Chelicerata</taxon>
        <taxon>Arachnida</taxon>
        <taxon>Acari</taxon>
        <taxon>Parasitiformes</taxon>
        <taxon>Mesostigmata</taxon>
        <taxon>Gamasina</taxon>
        <taxon>Dermanyssoidea</taxon>
        <taxon>Varroidae</taxon>
        <taxon>Varroa</taxon>
    </lineage>
</organism>
<keyword evidence="3" id="KW-1185">Reference proteome</keyword>
<proteinExistence type="predicted"/>
<protein>
    <recommendedName>
        <fullName evidence="1">SprT-like domain-containing protein</fullName>
    </recommendedName>
</protein>
<dbReference type="RefSeq" id="XP_022659022.1">
    <property type="nucleotide sequence ID" value="XM_022803287.1"/>
</dbReference>
<dbReference type="OMA" id="YTENFTE"/>
<reference evidence="2" key="1">
    <citation type="submission" date="2021-01" db="UniProtKB">
        <authorList>
            <consortium name="EnsemblMetazoa"/>
        </authorList>
    </citation>
    <scope>IDENTIFICATION</scope>
</reference>
<name>A0A7M7JYH3_VARDE</name>
<evidence type="ECO:0000313" key="2">
    <source>
        <dbReference type="EnsemblMetazoa" id="XP_022659022"/>
    </source>
</evidence>
<dbReference type="GO" id="GO:0031593">
    <property type="term" value="F:polyubiquitin modification-dependent protein binding"/>
    <property type="evidence" value="ECO:0007669"/>
    <property type="project" value="TreeGrafter"/>
</dbReference>
<dbReference type="GO" id="GO:0006974">
    <property type="term" value="P:DNA damage response"/>
    <property type="evidence" value="ECO:0007669"/>
    <property type="project" value="InterPro"/>
</dbReference>
<dbReference type="Proteomes" id="UP000594260">
    <property type="component" value="Unplaced"/>
</dbReference>
<sequence>MNQPVESYVQLAETMRLIECGGDPDRRLAERLQYEEDRYLAELIALENHPRPGREPEHVIKFRALLALHRGLSLVDPRWETIDPTPDIHAMFQVFDDMFFESRLRFCTIGWSKADEMKSCAGQFGLQDGFPRIWLSHPLLLLRPRSDLVQTLLHEMIHAYLFVTGMARYEGRGGHGPEFHRHMNRINALARCNIRVAHSFHDEVRYYRGRYCGCNQPCTHPNAIYIGMPAVLPACQWWDFYDHYYGLITEGSQYRRY</sequence>
<dbReference type="PANTHER" id="PTHR21220">
    <property type="entry name" value="DNA-DEPENDENT METALLOPROTEASE SPRTN"/>
    <property type="match status" value="1"/>
</dbReference>
<dbReference type="SMART" id="SM00731">
    <property type="entry name" value="SprT"/>
    <property type="match status" value="1"/>
</dbReference>
<evidence type="ECO:0000313" key="3">
    <source>
        <dbReference type="Proteomes" id="UP000594260"/>
    </source>
</evidence>
<dbReference type="GO" id="GO:0004222">
    <property type="term" value="F:metalloendopeptidase activity"/>
    <property type="evidence" value="ECO:0007669"/>
    <property type="project" value="InterPro"/>
</dbReference>
<dbReference type="PANTHER" id="PTHR21220:SF0">
    <property type="entry name" value="DNA-DEPENDENT METALLOPROTEASE SPRTN"/>
    <property type="match status" value="1"/>
</dbReference>
<dbReference type="InterPro" id="IPR044245">
    <property type="entry name" value="Spartan"/>
</dbReference>
<dbReference type="InParanoid" id="A0A7M7JYH3"/>
<dbReference type="Pfam" id="PF10263">
    <property type="entry name" value="SprT-like"/>
    <property type="match status" value="1"/>
</dbReference>
<dbReference type="GeneID" id="111249426"/>